<evidence type="ECO:0000256" key="5">
    <source>
        <dbReference type="SAM" id="Phobius"/>
    </source>
</evidence>
<dbReference type="CDD" id="cd13925">
    <property type="entry name" value="RPF"/>
    <property type="match status" value="1"/>
</dbReference>
<organism evidence="7 8">
    <name type="scientific">Bogoriella caseilytica</name>
    <dbReference type="NCBI Taxonomy" id="56055"/>
    <lineage>
        <taxon>Bacteria</taxon>
        <taxon>Bacillati</taxon>
        <taxon>Actinomycetota</taxon>
        <taxon>Actinomycetes</taxon>
        <taxon>Micrococcales</taxon>
        <taxon>Bogoriellaceae</taxon>
        <taxon>Bogoriella</taxon>
    </lineage>
</organism>
<dbReference type="SMART" id="SM01208">
    <property type="entry name" value="G5"/>
    <property type="match status" value="1"/>
</dbReference>
<evidence type="ECO:0000256" key="2">
    <source>
        <dbReference type="ARBA" id="ARBA00022729"/>
    </source>
</evidence>
<dbReference type="Proteomes" id="UP000280668">
    <property type="component" value="Unassembled WGS sequence"/>
</dbReference>
<dbReference type="EMBL" id="RKHK01000001">
    <property type="protein sequence ID" value="ROR72260.1"/>
    <property type="molecule type" value="Genomic_DNA"/>
</dbReference>
<feature type="domain" description="G5" evidence="6">
    <location>
        <begin position="219"/>
        <end position="299"/>
    </location>
</feature>
<evidence type="ECO:0000256" key="4">
    <source>
        <dbReference type="SAM" id="MobiDB-lite"/>
    </source>
</evidence>
<protein>
    <submittedName>
        <fullName evidence="7">Uncharacterized protein YabE (DUF348 family)</fullName>
    </submittedName>
</protein>
<evidence type="ECO:0000256" key="1">
    <source>
        <dbReference type="ARBA" id="ARBA00010830"/>
    </source>
</evidence>
<dbReference type="InterPro" id="IPR007137">
    <property type="entry name" value="DUF348"/>
</dbReference>
<keyword evidence="5" id="KW-0472">Membrane</keyword>
<dbReference type="Gene3D" id="2.20.230.10">
    <property type="entry name" value="Resuscitation-promoting factor rpfb"/>
    <property type="match status" value="1"/>
</dbReference>
<dbReference type="InterPro" id="IPR011098">
    <property type="entry name" value="G5_dom"/>
</dbReference>
<keyword evidence="3" id="KW-0378">Hydrolase</keyword>
<sequence>MNQPENTPATEAAAPATPHKRRRWMLWTAAALVPVFGVSGAVAAQAHKTVEIDVDGEITEVSTWSGSVTSLLEKEGIELGPHDEITPALGSSLSSGDAVVVRYAQQHPVILEGEEEQVWTTASSITDLLNELSRAGHEPVVPVTLTEDGDLETEVDLPLVDGGGAVVIAADGERDRHELEDEAEVVDALEVAEIELGEHDELELTAEADAAAGAAILAITRVEHGQETETEEIEFEVVRQADSSLYEGTERVTVDGQVGERTRTFETVTVDGEEVERELVSEEVTTEPVDRVITYGTAERPAPEPEPAPAPAPAPQPASSPSSGSSSGGDSGGSAPAGVWAQLAQCESGGNPSTNTGNGYYGMYQFALPTWQSVGGTGLPSEASAAEQTQRAQILQQRAGWGQWPACARSLGLL</sequence>
<dbReference type="PROSITE" id="PS51109">
    <property type="entry name" value="G5"/>
    <property type="match status" value="1"/>
</dbReference>
<feature type="transmembrane region" description="Helical" evidence="5">
    <location>
        <begin position="24"/>
        <end position="44"/>
    </location>
</feature>
<comment type="similarity">
    <text evidence="1">Belongs to the transglycosylase family. Rpf subfamily.</text>
</comment>
<name>A0A3N2BAG2_9MICO</name>
<dbReference type="Gene3D" id="1.10.530.10">
    <property type="match status" value="1"/>
</dbReference>
<evidence type="ECO:0000256" key="3">
    <source>
        <dbReference type="ARBA" id="ARBA00022801"/>
    </source>
</evidence>
<feature type="compositionally biased region" description="Pro residues" evidence="4">
    <location>
        <begin position="304"/>
        <end position="318"/>
    </location>
</feature>
<keyword evidence="2" id="KW-0732">Signal</keyword>
<dbReference type="Pfam" id="PF07501">
    <property type="entry name" value="G5"/>
    <property type="match status" value="1"/>
</dbReference>
<feature type="region of interest" description="Disordered" evidence="4">
    <location>
        <begin position="274"/>
        <end position="293"/>
    </location>
</feature>
<dbReference type="InterPro" id="IPR010618">
    <property type="entry name" value="RPF"/>
</dbReference>
<evidence type="ECO:0000313" key="8">
    <source>
        <dbReference type="Proteomes" id="UP000280668"/>
    </source>
</evidence>
<feature type="region of interest" description="Disordered" evidence="4">
    <location>
        <begin position="299"/>
        <end position="337"/>
    </location>
</feature>
<reference evidence="7 8" key="1">
    <citation type="submission" date="2018-11" db="EMBL/GenBank/DDBJ databases">
        <title>Sequencing the genomes of 1000 actinobacteria strains.</title>
        <authorList>
            <person name="Klenk H.-P."/>
        </authorList>
    </citation>
    <scope>NUCLEOTIDE SEQUENCE [LARGE SCALE GENOMIC DNA]</scope>
    <source>
        <strain evidence="7 8">DSM 11294</strain>
    </source>
</reference>
<dbReference type="SUPFAM" id="SSF53955">
    <property type="entry name" value="Lysozyme-like"/>
    <property type="match status" value="1"/>
</dbReference>
<accession>A0A3N2BAG2</accession>
<comment type="caution">
    <text evidence="7">The sequence shown here is derived from an EMBL/GenBank/DDBJ whole genome shotgun (WGS) entry which is preliminary data.</text>
</comment>
<dbReference type="RefSeq" id="WP_281270416.1">
    <property type="nucleotide sequence ID" value="NZ_RKHK01000001.1"/>
</dbReference>
<dbReference type="Pfam" id="PF03990">
    <property type="entry name" value="DUF348"/>
    <property type="match status" value="2"/>
</dbReference>
<dbReference type="Pfam" id="PF06737">
    <property type="entry name" value="Transglycosylas"/>
    <property type="match status" value="1"/>
</dbReference>
<evidence type="ECO:0000259" key="6">
    <source>
        <dbReference type="PROSITE" id="PS51109"/>
    </source>
</evidence>
<evidence type="ECO:0000313" key="7">
    <source>
        <dbReference type="EMBL" id="ROR72260.1"/>
    </source>
</evidence>
<keyword evidence="5" id="KW-0812">Transmembrane</keyword>
<dbReference type="AlphaFoldDB" id="A0A3N2BAG2"/>
<dbReference type="InterPro" id="IPR023346">
    <property type="entry name" value="Lysozyme-like_dom_sf"/>
</dbReference>
<dbReference type="GO" id="GO:0016787">
    <property type="term" value="F:hydrolase activity"/>
    <property type="evidence" value="ECO:0007669"/>
    <property type="project" value="UniProtKB-KW"/>
</dbReference>
<gene>
    <name evidence="7" type="ORF">EDD31_0610</name>
</gene>
<proteinExistence type="inferred from homology"/>
<keyword evidence="8" id="KW-1185">Reference proteome</keyword>
<keyword evidence="5" id="KW-1133">Transmembrane helix</keyword>